<evidence type="ECO:0000256" key="5">
    <source>
        <dbReference type="SAM" id="Phobius"/>
    </source>
</evidence>
<dbReference type="EMBL" id="JAENHO010000011">
    <property type="protein sequence ID" value="MBL7259545.1"/>
    <property type="molecule type" value="Genomic_DNA"/>
</dbReference>
<dbReference type="SUPFAM" id="SSF81296">
    <property type="entry name" value="E set domains"/>
    <property type="match status" value="1"/>
</dbReference>
<evidence type="ECO:0000256" key="2">
    <source>
        <dbReference type="ARBA" id="ARBA00022723"/>
    </source>
</evidence>
<dbReference type="Pfam" id="PF04234">
    <property type="entry name" value="CopC"/>
    <property type="match status" value="1"/>
</dbReference>
<comment type="caution">
    <text evidence="8">The sequence shown here is derived from an EMBL/GenBank/DDBJ whole genome shotgun (WGS) entry which is preliminary data.</text>
</comment>
<protein>
    <submittedName>
        <fullName evidence="8">Copper resistance protein CopC</fullName>
    </submittedName>
</protein>
<proteinExistence type="predicted"/>
<dbReference type="PANTHER" id="PTHR34820">
    <property type="entry name" value="INNER MEMBRANE PROTEIN YEBZ"/>
    <property type="match status" value="1"/>
</dbReference>
<dbReference type="Proteomes" id="UP000598996">
    <property type="component" value="Unassembled WGS sequence"/>
</dbReference>
<dbReference type="InterPro" id="IPR032694">
    <property type="entry name" value="CopC/D"/>
</dbReference>
<feature type="chain" id="PRO_5045048173" evidence="6">
    <location>
        <begin position="24"/>
        <end position="171"/>
    </location>
</feature>
<keyword evidence="3 6" id="KW-0732">Signal</keyword>
<sequence>MRRVLVALAAVVAVLLPSSPAWAHAQLLSSAPAAGAALAASPAVVTLRFSEELNPSFITIVLSDAAQQRVPAGAPVVAAATATVAVDSPVENGAYTVAYRVVSKDGHTVQGSYAFTVGSVSSVAPTPVAVAVRESNGIPTGVLIGLGVVGAALIGLAAYFALTGRRRAPVE</sequence>
<keyword evidence="5" id="KW-0812">Transmembrane</keyword>
<evidence type="ECO:0000259" key="7">
    <source>
        <dbReference type="Pfam" id="PF04234"/>
    </source>
</evidence>
<evidence type="ECO:0000313" key="9">
    <source>
        <dbReference type="Proteomes" id="UP000598996"/>
    </source>
</evidence>
<dbReference type="InterPro" id="IPR014756">
    <property type="entry name" value="Ig_E-set"/>
</dbReference>
<keyword evidence="2" id="KW-0479">Metal-binding</keyword>
<keyword evidence="4" id="KW-0186">Copper</keyword>
<evidence type="ECO:0000313" key="8">
    <source>
        <dbReference type="EMBL" id="MBL7259545.1"/>
    </source>
</evidence>
<evidence type="ECO:0000256" key="6">
    <source>
        <dbReference type="SAM" id="SignalP"/>
    </source>
</evidence>
<feature type="transmembrane region" description="Helical" evidence="5">
    <location>
        <begin position="142"/>
        <end position="162"/>
    </location>
</feature>
<accession>A0ABS1VYI5</accession>
<dbReference type="InterPro" id="IPR014755">
    <property type="entry name" value="Cu-Rt/internalin_Ig-like"/>
</dbReference>
<dbReference type="RefSeq" id="WP_202996239.1">
    <property type="nucleotide sequence ID" value="NZ_JAENHO010000011.1"/>
</dbReference>
<organism evidence="8 9">
    <name type="scientific">Paractinoplanes lichenicola</name>
    <dbReference type="NCBI Taxonomy" id="2802976"/>
    <lineage>
        <taxon>Bacteria</taxon>
        <taxon>Bacillati</taxon>
        <taxon>Actinomycetota</taxon>
        <taxon>Actinomycetes</taxon>
        <taxon>Micromonosporales</taxon>
        <taxon>Micromonosporaceae</taxon>
        <taxon>Paractinoplanes</taxon>
    </lineage>
</organism>
<reference evidence="8 9" key="1">
    <citation type="submission" date="2021-01" db="EMBL/GenBank/DDBJ databases">
        <title>Actinoplanes sp. nov. LDG1-01 isolated from lichen.</title>
        <authorList>
            <person name="Saeng-In P."/>
            <person name="Phongsopitanun W."/>
            <person name="Kanchanasin P."/>
            <person name="Yuki M."/>
            <person name="Kudo T."/>
            <person name="Ohkuma M."/>
            <person name="Tanasupawat S."/>
        </authorList>
    </citation>
    <scope>NUCLEOTIDE SEQUENCE [LARGE SCALE GENOMIC DNA]</scope>
    <source>
        <strain evidence="8 9">LDG1-01</strain>
    </source>
</reference>
<evidence type="ECO:0000256" key="3">
    <source>
        <dbReference type="ARBA" id="ARBA00022729"/>
    </source>
</evidence>
<evidence type="ECO:0000256" key="1">
    <source>
        <dbReference type="ARBA" id="ARBA00004196"/>
    </source>
</evidence>
<dbReference type="PANTHER" id="PTHR34820:SF4">
    <property type="entry name" value="INNER MEMBRANE PROTEIN YEBZ"/>
    <property type="match status" value="1"/>
</dbReference>
<gene>
    <name evidence="8" type="ORF">JKJ07_35035</name>
</gene>
<dbReference type="Gene3D" id="2.60.40.1220">
    <property type="match status" value="1"/>
</dbReference>
<keyword evidence="5" id="KW-0472">Membrane</keyword>
<feature type="domain" description="CopC" evidence="7">
    <location>
        <begin position="24"/>
        <end position="117"/>
    </location>
</feature>
<evidence type="ECO:0000256" key="4">
    <source>
        <dbReference type="ARBA" id="ARBA00023008"/>
    </source>
</evidence>
<name>A0ABS1VYI5_9ACTN</name>
<keyword evidence="5" id="KW-1133">Transmembrane helix</keyword>
<dbReference type="InterPro" id="IPR007348">
    <property type="entry name" value="CopC_dom"/>
</dbReference>
<feature type="signal peptide" evidence="6">
    <location>
        <begin position="1"/>
        <end position="23"/>
    </location>
</feature>
<keyword evidence="9" id="KW-1185">Reference proteome</keyword>
<comment type="subcellular location">
    <subcellularLocation>
        <location evidence="1">Cell envelope</location>
    </subcellularLocation>
</comment>